<dbReference type="EMBL" id="CAVLGL010000094">
    <property type="protein sequence ID" value="CAK1597271.1"/>
    <property type="molecule type" value="Genomic_DNA"/>
</dbReference>
<dbReference type="Gene3D" id="3.30.530.20">
    <property type="match status" value="1"/>
</dbReference>
<reference evidence="1 2" key="1">
    <citation type="submission" date="2023-11" db="EMBL/GenBank/DDBJ databases">
        <authorList>
            <person name="Hedman E."/>
            <person name="Englund M."/>
            <person name="Stromberg M."/>
            <person name="Nyberg Akerstrom W."/>
            <person name="Nylinder S."/>
            <person name="Jareborg N."/>
            <person name="Kallberg Y."/>
            <person name="Kronander E."/>
        </authorList>
    </citation>
    <scope>NUCLEOTIDE SEQUENCE [LARGE SCALE GENOMIC DNA]</scope>
</reference>
<dbReference type="AlphaFoldDB" id="A0AAV1LUG1"/>
<gene>
    <name evidence="1" type="ORF">PARMNEM_LOCUS16523</name>
</gene>
<dbReference type="Proteomes" id="UP001314205">
    <property type="component" value="Unassembled WGS sequence"/>
</dbReference>
<accession>A0AAV1LUG1</accession>
<comment type="caution">
    <text evidence="1">The sequence shown here is derived from an EMBL/GenBank/DDBJ whole genome shotgun (WGS) entry which is preliminary data.</text>
</comment>
<proteinExistence type="predicted"/>
<dbReference type="InterPro" id="IPR023393">
    <property type="entry name" value="START-like_dom_sf"/>
</dbReference>
<name>A0AAV1LUG1_9NEOP</name>
<protein>
    <submittedName>
        <fullName evidence="1">Uncharacterized protein</fullName>
    </submittedName>
</protein>
<evidence type="ECO:0000313" key="2">
    <source>
        <dbReference type="Proteomes" id="UP001314205"/>
    </source>
</evidence>
<keyword evidence="2" id="KW-1185">Reference proteome</keyword>
<sequence length="84" mass="9609">MTSVHAKAKRIAMENYEREREDSRREFVDNKVYIIVSKSCEHPDVPETKHAIRVVEYCSHMVVKTLEGADKVVYSLIGINGAMV</sequence>
<dbReference type="SUPFAM" id="SSF55961">
    <property type="entry name" value="Bet v1-like"/>
    <property type="match status" value="1"/>
</dbReference>
<evidence type="ECO:0000313" key="1">
    <source>
        <dbReference type="EMBL" id="CAK1597271.1"/>
    </source>
</evidence>
<organism evidence="1 2">
    <name type="scientific">Parnassius mnemosyne</name>
    <name type="common">clouded apollo</name>
    <dbReference type="NCBI Taxonomy" id="213953"/>
    <lineage>
        <taxon>Eukaryota</taxon>
        <taxon>Metazoa</taxon>
        <taxon>Ecdysozoa</taxon>
        <taxon>Arthropoda</taxon>
        <taxon>Hexapoda</taxon>
        <taxon>Insecta</taxon>
        <taxon>Pterygota</taxon>
        <taxon>Neoptera</taxon>
        <taxon>Endopterygota</taxon>
        <taxon>Lepidoptera</taxon>
        <taxon>Glossata</taxon>
        <taxon>Ditrysia</taxon>
        <taxon>Papilionoidea</taxon>
        <taxon>Papilionidae</taxon>
        <taxon>Parnassiinae</taxon>
        <taxon>Parnassini</taxon>
        <taxon>Parnassius</taxon>
        <taxon>Driopa</taxon>
    </lineage>
</organism>